<dbReference type="InterPro" id="IPR035987">
    <property type="entry name" value="Ribosomal_uS8_sf"/>
</dbReference>
<dbReference type="SUPFAM" id="SSF56047">
    <property type="entry name" value="Ribosomal protein S8"/>
    <property type="match status" value="1"/>
</dbReference>
<keyword evidence="2" id="KW-0689">Ribosomal protein</keyword>
<reference evidence="4" key="1">
    <citation type="submission" date="2020-05" db="EMBL/GenBank/DDBJ databases">
        <title>Phylogenomic resolution of chytrid fungi.</title>
        <authorList>
            <person name="Stajich J.E."/>
            <person name="Amses K."/>
            <person name="Simmons R."/>
            <person name="Seto K."/>
            <person name="Myers J."/>
            <person name="Bonds A."/>
            <person name="Quandt C.A."/>
            <person name="Barry K."/>
            <person name="Liu P."/>
            <person name="Grigoriev I."/>
            <person name="Longcore J.E."/>
            <person name="James T.Y."/>
        </authorList>
    </citation>
    <scope>NUCLEOTIDE SEQUENCE</scope>
    <source>
        <strain evidence="4">PLAUS21</strain>
    </source>
</reference>
<dbReference type="GO" id="GO:1990904">
    <property type="term" value="C:ribonucleoprotein complex"/>
    <property type="evidence" value="ECO:0007669"/>
    <property type="project" value="UniProtKB-KW"/>
</dbReference>
<accession>A0AAD5UCL2</accession>
<evidence type="ECO:0000256" key="1">
    <source>
        <dbReference type="ARBA" id="ARBA00006471"/>
    </source>
</evidence>
<keyword evidence="5" id="KW-1185">Reference proteome</keyword>
<keyword evidence="3" id="KW-0687">Ribonucleoprotein</keyword>
<evidence type="ECO:0000256" key="2">
    <source>
        <dbReference type="ARBA" id="ARBA00022980"/>
    </source>
</evidence>
<comment type="similarity">
    <text evidence="1">Belongs to the universal ribosomal protein uS8 family.</text>
</comment>
<dbReference type="Proteomes" id="UP001210925">
    <property type="component" value="Unassembled WGS sequence"/>
</dbReference>
<dbReference type="Gene3D" id="3.30.1370.30">
    <property type="match status" value="1"/>
</dbReference>
<evidence type="ECO:0000313" key="5">
    <source>
        <dbReference type="Proteomes" id="UP001210925"/>
    </source>
</evidence>
<dbReference type="GO" id="GO:0005840">
    <property type="term" value="C:ribosome"/>
    <property type="evidence" value="ECO:0007669"/>
    <property type="project" value="UniProtKB-KW"/>
</dbReference>
<dbReference type="PANTHER" id="PTHR11758">
    <property type="entry name" value="40S RIBOSOMAL PROTEIN S15A"/>
    <property type="match status" value="1"/>
</dbReference>
<name>A0AAD5UCL2_9FUNG</name>
<comment type="caution">
    <text evidence="4">The sequence shown here is derived from an EMBL/GenBank/DDBJ whole genome shotgun (WGS) entry which is preliminary data.</text>
</comment>
<dbReference type="AlphaFoldDB" id="A0AAD5UCL2"/>
<evidence type="ECO:0000256" key="3">
    <source>
        <dbReference type="ARBA" id="ARBA00023274"/>
    </source>
</evidence>
<dbReference type="GO" id="GO:0003735">
    <property type="term" value="F:structural constituent of ribosome"/>
    <property type="evidence" value="ECO:0007669"/>
    <property type="project" value="InterPro"/>
</dbReference>
<protein>
    <recommendedName>
        <fullName evidence="6">Ribosomal protein S8</fullName>
    </recommendedName>
</protein>
<gene>
    <name evidence="4" type="ORF">HK103_007449</name>
</gene>
<dbReference type="GO" id="GO:0006412">
    <property type="term" value="P:translation"/>
    <property type="evidence" value="ECO:0007669"/>
    <property type="project" value="InterPro"/>
</dbReference>
<evidence type="ECO:0008006" key="6">
    <source>
        <dbReference type="Google" id="ProtNLM"/>
    </source>
</evidence>
<dbReference type="Pfam" id="PF00410">
    <property type="entry name" value="Ribosomal_S8"/>
    <property type="match status" value="1"/>
</dbReference>
<dbReference type="InterPro" id="IPR000630">
    <property type="entry name" value="Ribosomal_uS8"/>
</dbReference>
<evidence type="ECO:0000313" key="4">
    <source>
        <dbReference type="EMBL" id="KAJ3254204.1"/>
    </source>
</evidence>
<organism evidence="4 5">
    <name type="scientific">Boothiomyces macroporosus</name>
    <dbReference type="NCBI Taxonomy" id="261099"/>
    <lineage>
        <taxon>Eukaryota</taxon>
        <taxon>Fungi</taxon>
        <taxon>Fungi incertae sedis</taxon>
        <taxon>Chytridiomycota</taxon>
        <taxon>Chytridiomycota incertae sedis</taxon>
        <taxon>Chytridiomycetes</taxon>
        <taxon>Rhizophydiales</taxon>
        <taxon>Terramycetaceae</taxon>
        <taxon>Boothiomyces</taxon>
    </lineage>
</organism>
<dbReference type="Gene3D" id="3.30.1490.10">
    <property type="match status" value="1"/>
</dbReference>
<sequence length="156" mass="17305">MAPIYHLCSHIQNAYRNNLKKIAVPYNKTFKAITNILYEEGLVQSVSSGDVHGPFQVGYQVPITPSNIASRRIWIDLKYRHGEPALQKMGVVSKPSRRIFASVEECQAIAASKSSNSLLKNQSLGQITILNTPYGIIEMKEALKKQVGGEVLCYAI</sequence>
<proteinExistence type="inferred from homology"/>
<dbReference type="EMBL" id="JADGKB010000090">
    <property type="protein sequence ID" value="KAJ3254204.1"/>
    <property type="molecule type" value="Genomic_DNA"/>
</dbReference>